<evidence type="ECO:0000313" key="23">
    <source>
        <dbReference type="Proteomes" id="UP000472265"/>
    </source>
</evidence>
<feature type="disulfide bond" evidence="17">
    <location>
        <begin position="480"/>
        <end position="506"/>
    </location>
</feature>
<evidence type="ECO:0000256" key="9">
    <source>
        <dbReference type="ARBA" id="ARBA00023157"/>
    </source>
</evidence>
<dbReference type="PANTHER" id="PTHR23343:SF31">
    <property type="entry name" value="ZONA PELLUCIDA SPERM-BINDING PROTEIN 4"/>
    <property type="match status" value="1"/>
</dbReference>
<dbReference type="SMART" id="SM00018">
    <property type="entry name" value="PD"/>
    <property type="match status" value="1"/>
</dbReference>
<evidence type="ECO:0000256" key="11">
    <source>
        <dbReference type="ARBA" id="ARBA00023279"/>
    </source>
</evidence>
<evidence type="ECO:0000259" key="20">
    <source>
        <dbReference type="PROSITE" id="PS51034"/>
    </source>
</evidence>
<evidence type="ECO:0000256" key="15">
    <source>
        <dbReference type="ARBA" id="ARBA00042273"/>
    </source>
</evidence>
<comment type="function">
    <text evidence="13">Component of the zona pellucida, an extracellular matrix surrounding oocytes which mediates sperm binding, induction of the acrosome reaction and prevents post-fertilization polyspermy. The zona pellucida is composed of 3 to 4 glycoproteins, ZP1, ZP2, ZP3, and ZP4. ZP4 may act as a sperm receptor.</text>
</comment>
<dbReference type="InParanoid" id="A0A671XP50"/>
<keyword evidence="10" id="KW-0325">Glycoprotein</keyword>
<dbReference type="Proteomes" id="UP000472265">
    <property type="component" value="Chromosome 8"/>
</dbReference>
<dbReference type="InterPro" id="IPR001507">
    <property type="entry name" value="ZP_dom"/>
</dbReference>
<keyword evidence="8" id="KW-0472">Membrane</keyword>
<keyword evidence="9 17" id="KW-1015">Disulfide bond</keyword>
<keyword evidence="7" id="KW-1133">Transmembrane helix</keyword>
<evidence type="ECO:0000256" key="3">
    <source>
        <dbReference type="ARBA" id="ARBA00022525"/>
    </source>
</evidence>
<dbReference type="GO" id="GO:0035805">
    <property type="term" value="C:egg coat"/>
    <property type="evidence" value="ECO:0007669"/>
    <property type="project" value="UniProtKB-SubCell"/>
</dbReference>
<dbReference type="InterPro" id="IPR055355">
    <property type="entry name" value="ZP-C"/>
</dbReference>
<dbReference type="CDD" id="cd00111">
    <property type="entry name" value="Trefoil"/>
    <property type="match status" value="1"/>
</dbReference>
<evidence type="ECO:0000256" key="8">
    <source>
        <dbReference type="ARBA" id="ARBA00023136"/>
    </source>
</evidence>
<dbReference type="InterPro" id="IPR042235">
    <property type="entry name" value="ZP-C_dom"/>
</dbReference>
<dbReference type="GO" id="GO:0032190">
    <property type="term" value="F:acrosin binding"/>
    <property type="evidence" value="ECO:0007669"/>
    <property type="project" value="TreeGrafter"/>
</dbReference>
<comment type="caution">
    <text evidence="17">Lacks conserved residue(s) required for the propagation of feature annotation.</text>
</comment>
<feature type="compositionally biased region" description="Low complexity" evidence="18">
    <location>
        <begin position="240"/>
        <end position="250"/>
    </location>
</feature>
<sequence length="834" mass="93472">MAKHWSFSSLVAIALFVCSFGIEVEAQPWTKPATQMSKGSPPPQDPQVQREPRPQPTYPQTTQVRPEPRPQPTYPQTPQVKPVPQPQPTYPQTTQVKPVPQPQPTYPQTTQVRPEPRPLPTYPLTPQVKPVPQPQPKYPYTPQVQPVPQPQPKYPNTPQVQPVTQPQPQPKYPNTPQVQPVPQPQPQPKYPYTPQVQPVPQPQPQPKYPYTPQVQPVPQPQPQPKYPYTPQVQPVPQPQRQPKYPYTPQVQPVPQPQPKNPYTPQVQPVPQPQPQPKYPYTPQVQPVPQPQPKNPYTPQVQPVPQPQPQPKYPYTPQVQPVPQPQPQPKHPYTPQVQPVPQPQPQPKYPYTPQVQPVPQPQPQPKYPYTPQVQPAPQPQPQPQPKYPQTPQVQPVPQPQPQPQSKYPQTPQVQPVPQPQPKYPKTPQVRPRPALKFPKYPQAPKFGGYPRAFPDSLQEPQAPQPQKPHQEYSKQPSTLFCEVTESQRVPCGAFDISAGECEAINCCFDGRRCYFGKAVTIQCTKDAQFIVVVARDATLPNIDLESISLLGQGQGCTHVDSNSEFAIYQFPVTGCGSVVTEEPGVIIYENRMSSSYEVGFGDLGAITRDSSYELLFQCRYTGISVETLVVEVLPLQDPPLPVAALGPISVHLRLANGQCNTKGCNEVDAAYTSFYTETDYPVVKVLRDPVYVEVLLLDKTDPALVLTLGHCWTTTSPNPHSLPQWDILIDGCPNRDDRYLSQLVPVDASSGLEFPGHFRRFIFKMFTFVDNSKEPLREQVYIHCSTAVCSAAPGRNCEPSCHRKGKRAVKAEVQRPTEPKAVVSVGPVIMSTPEE</sequence>
<feature type="domain" description="P-type" evidence="21">
    <location>
        <begin position="478"/>
        <end position="516"/>
    </location>
</feature>
<evidence type="ECO:0000256" key="13">
    <source>
        <dbReference type="ARBA" id="ARBA00037545"/>
    </source>
</evidence>
<keyword evidence="3" id="KW-0964">Secreted</keyword>
<dbReference type="GeneTree" id="ENSGT00940000163253"/>
<dbReference type="Gene3D" id="4.10.110.10">
    <property type="entry name" value="Spasmolytic Protein, domain 1"/>
    <property type="match status" value="1"/>
</dbReference>
<evidence type="ECO:0000256" key="16">
    <source>
        <dbReference type="ARBA" id="ARBA00042573"/>
    </source>
</evidence>
<evidence type="ECO:0000256" key="10">
    <source>
        <dbReference type="ARBA" id="ARBA00023180"/>
    </source>
</evidence>
<gene>
    <name evidence="22" type="primary">LOC115586740</name>
</gene>
<evidence type="ECO:0000256" key="6">
    <source>
        <dbReference type="ARBA" id="ARBA00022692"/>
    </source>
</evidence>
<evidence type="ECO:0000256" key="19">
    <source>
        <dbReference type="SAM" id="SignalP"/>
    </source>
</evidence>
<feature type="domain" description="ZP" evidence="20">
    <location>
        <begin position="521"/>
        <end position="803"/>
    </location>
</feature>
<keyword evidence="6" id="KW-0812">Transmembrane</keyword>
<evidence type="ECO:0000256" key="5">
    <source>
        <dbReference type="ARBA" id="ARBA00022685"/>
    </source>
</evidence>
<dbReference type="SMART" id="SM00241">
    <property type="entry name" value="ZP"/>
    <property type="match status" value="1"/>
</dbReference>
<dbReference type="InterPro" id="IPR044913">
    <property type="entry name" value="P_trefoil_dom_sf"/>
</dbReference>
<organism evidence="22 23">
    <name type="scientific">Sparus aurata</name>
    <name type="common">Gilthead sea bream</name>
    <dbReference type="NCBI Taxonomy" id="8175"/>
    <lineage>
        <taxon>Eukaryota</taxon>
        <taxon>Metazoa</taxon>
        <taxon>Chordata</taxon>
        <taxon>Craniata</taxon>
        <taxon>Vertebrata</taxon>
        <taxon>Euteleostomi</taxon>
        <taxon>Actinopterygii</taxon>
        <taxon>Neopterygii</taxon>
        <taxon>Teleostei</taxon>
        <taxon>Neoteleostei</taxon>
        <taxon>Acanthomorphata</taxon>
        <taxon>Eupercaria</taxon>
        <taxon>Spariformes</taxon>
        <taxon>Sparidae</taxon>
        <taxon>Sparus</taxon>
    </lineage>
</organism>
<dbReference type="Pfam" id="PF00100">
    <property type="entry name" value="Zona_pellucida"/>
    <property type="match status" value="1"/>
</dbReference>
<dbReference type="InterPro" id="IPR051148">
    <property type="entry name" value="Zona_Pellucida_Domain_gp"/>
</dbReference>
<dbReference type="PROSITE" id="PS51448">
    <property type="entry name" value="P_TREFOIL_2"/>
    <property type="match status" value="1"/>
</dbReference>
<reference evidence="22" key="3">
    <citation type="submission" date="2025-09" db="UniProtKB">
        <authorList>
            <consortium name="Ensembl"/>
        </authorList>
    </citation>
    <scope>IDENTIFICATION</scope>
</reference>
<proteinExistence type="predicted"/>
<evidence type="ECO:0000313" key="22">
    <source>
        <dbReference type="Ensembl" id="ENSSAUP00010052963.1"/>
    </source>
</evidence>
<evidence type="ECO:0000259" key="21">
    <source>
        <dbReference type="PROSITE" id="PS51448"/>
    </source>
</evidence>
<evidence type="ECO:0000256" key="14">
    <source>
        <dbReference type="ARBA" id="ARBA00040238"/>
    </source>
</evidence>
<dbReference type="PROSITE" id="PS51034">
    <property type="entry name" value="ZP_2"/>
    <property type="match status" value="1"/>
</dbReference>
<dbReference type="Gene3D" id="2.60.40.4100">
    <property type="entry name" value="Zona pellucida, ZP-C domain"/>
    <property type="match status" value="1"/>
</dbReference>
<feature type="chain" id="PRO_5025367073" description="Zona pellucida sperm-binding protein 4" evidence="19">
    <location>
        <begin position="27"/>
        <end position="834"/>
    </location>
</feature>
<dbReference type="Pfam" id="PF00088">
    <property type="entry name" value="Trefoil"/>
    <property type="match status" value="1"/>
</dbReference>
<feature type="disulfide bond" evidence="17">
    <location>
        <begin position="490"/>
        <end position="505"/>
    </location>
</feature>
<dbReference type="GO" id="GO:0007339">
    <property type="term" value="P:binding of sperm to zona pellucida"/>
    <property type="evidence" value="ECO:0007669"/>
    <property type="project" value="TreeGrafter"/>
</dbReference>
<dbReference type="SUPFAM" id="SSF57492">
    <property type="entry name" value="Trefoil"/>
    <property type="match status" value="1"/>
</dbReference>
<dbReference type="InterPro" id="IPR000519">
    <property type="entry name" value="P_trefoil_dom"/>
</dbReference>
<accession>A0A671XP50</accession>
<evidence type="ECO:0000256" key="2">
    <source>
        <dbReference type="ARBA" id="ARBA00022475"/>
    </source>
</evidence>
<evidence type="ECO:0000256" key="4">
    <source>
        <dbReference type="ARBA" id="ARBA00022530"/>
    </source>
</evidence>
<feature type="compositionally biased region" description="Pro residues" evidence="18">
    <location>
        <begin position="69"/>
        <end position="89"/>
    </location>
</feature>
<dbReference type="GO" id="GO:0035804">
    <property type="term" value="F:structural constituent of egg coat"/>
    <property type="evidence" value="ECO:0007669"/>
    <property type="project" value="TreeGrafter"/>
</dbReference>
<feature type="compositionally biased region" description="Pro residues" evidence="18">
    <location>
        <begin position="117"/>
        <end position="155"/>
    </location>
</feature>
<dbReference type="Ensembl" id="ENSSAUT00010055677.1">
    <property type="protein sequence ID" value="ENSSAUP00010052963.1"/>
    <property type="gene ID" value="ENSSAUG00010021942.1"/>
</dbReference>
<feature type="region of interest" description="Disordered" evidence="18">
    <location>
        <begin position="31"/>
        <end position="474"/>
    </location>
</feature>
<dbReference type="Pfam" id="PF23344">
    <property type="entry name" value="ZP-N"/>
    <property type="match status" value="1"/>
</dbReference>
<evidence type="ECO:0000256" key="7">
    <source>
        <dbReference type="ARBA" id="ARBA00022989"/>
    </source>
</evidence>
<dbReference type="PANTHER" id="PTHR23343">
    <property type="entry name" value="ZONA PELLUCIDA SPERM-BINDING PROTEIN"/>
    <property type="match status" value="1"/>
</dbReference>
<protein>
    <recommendedName>
        <fullName evidence="14">Zona pellucida sperm-binding protein 4</fullName>
    </recommendedName>
    <alternativeName>
        <fullName evidence="16">Zona pellucida glycoprotein 4</fullName>
    </alternativeName>
    <alternativeName>
        <fullName evidence="15">Zona pellucida protein B</fullName>
    </alternativeName>
</protein>
<dbReference type="GO" id="GO:0060468">
    <property type="term" value="P:prevention of polyspermy"/>
    <property type="evidence" value="ECO:0007669"/>
    <property type="project" value="TreeGrafter"/>
</dbReference>
<dbReference type="Gene3D" id="2.60.40.3210">
    <property type="entry name" value="Zona pellucida, ZP-N domain"/>
    <property type="match status" value="1"/>
</dbReference>
<feature type="signal peptide" evidence="19">
    <location>
        <begin position="1"/>
        <end position="26"/>
    </location>
</feature>
<evidence type="ECO:0000256" key="12">
    <source>
        <dbReference type="ARBA" id="ARBA00024183"/>
    </source>
</evidence>
<keyword evidence="11" id="KW-0278">Fertilization</keyword>
<name>A0A671XP50_SPAAU</name>
<dbReference type="InterPro" id="IPR055356">
    <property type="entry name" value="ZP-N"/>
</dbReference>
<evidence type="ECO:0000256" key="1">
    <source>
        <dbReference type="ARBA" id="ARBA00004251"/>
    </source>
</evidence>
<feature type="compositionally biased region" description="Pro residues" evidence="18">
    <location>
        <begin position="413"/>
        <end position="423"/>
    </location>
</feature>
<comment type="subcellular location">
    <subcellularLocation>
        <location evidence="1">Cell membrane</location>
        <topology evidence="1">Single-pass type I membrane protein</topology>
    </subcellularLocation>
    <subcellularLocation>
        <location evidence="12">Zona pellucida</location>
    </subcellularLocation>
</comment>
<reference evidence="22" key="2">
    <citation type="submission" date="2025-08" db="UniProtKB">
        <authorList>
            <consortium name="Ensembl"/>
        </authorList>
    </citation>
    <scope>IDENTIFICATION</scope>
</reference>
<keyword evidence="19" id="KW-0732">Signal</keyword>
<dbReference type="GO" id="GO:0005886">
    <property type="term" value="C:plasma membrane"/>
    <property type="evidence" value="ECO:0007669"/>
    <property type="project" value="UniProtKB-SubCell"/>
</dbReference>
<feature type="compositionally biased region" description="Pro residues" evidence="18">
    <location>
        <begin position="251"/>
        <end position="401"/>
    </location>
</feature>
<evidence type="ECO:0000256" key="18">
    <source>
        <dbReference type="SAM" id="MobiDB-lite"/>
    </source>
</evidence>
<keyword evidence="2" id="KW-1003">Cell membrane</keyword>
<keyword evidence="4" id="KW-0272">Extracellular matrix</keyword>
<keyword evidence="23" id="KW-1185">Reference proteome</keyword>
<feature type="compositionally biased region" description="Low complexity" evidence="18">
    <location>
        <begin position="402"/>
        <end position="412"/>
    </location>
</feature>
<evidence type="ECO:0000256" key="17">
    <source>
        <dbReference type="PROSITE-ProRule" id="PRU00779"/>
    </source>
</evidence>
<dbReference type="AlphaFoldDB" id="A0A671XP50"/>
<keyword evidence="5" id="KW-0165">Cleavage on pair of basic residues</keyword>
<feature type="compositionally biased region" description="Pro residues" evidence="18">
    <location>
        <begin position="165"/>
        <end position="239"/>
    </location>
</feature>
<reference evidence="22" key="1">
    <citation type="submission" date="2021-04" db="EMBL/GenBank/DDBJ databases">
        <authorList>
            <consortium name="Wellcome Sanger Institute Data Sharing"/>
        </authorList>
    </citation>
    <scope>NUCLEOTIDE SEQUENCE [LARGE SCALE GENOMIC DNA]</scope>
</reference>